<dbReference type="Proteomes" id="UP001372338">
    <property type="component" value="Unassembled WGS sequence"/>
</dbReference>
<comment type="caution">
    <text evidence="1">The sequence shown here is derived from an EMBL/GenBank/DDBJ whole genome shotgun (WGS) entry which is preliminary data.</text>
</comment>
<sequence>MASSSSSGGPHTTNPPLDLTHFAEIGNKVADAAKSSTSSVTIADQSAKEAMVSIISHHFPQQREMVMASKRIKKKAEKKGSKMLLKKGDIFKAIFRVNAHNRLEFYLFFDLKSPSKDGSRSSFLILLYDLPTISEVVTGMTKKQGKEKSSVSNHSCTKAKLNSKVVVACCWCRWLMVVAATTVDHYCFFKDLTGFERCSSLKGLKECVNFDVPSMPNICFANCTQNFRNCLHNTSAVKITPIMCSVL</sequence>
<protein>
    <submittedName>
        <fullName evidence="1">Uncharacterized protein</fullName>
    </submittedName>
</protein>
<dbReference type="EMBL" id="JAYWIO010000006">
    <property type="protein sequence ID" value="KAK7255907.1"/>
    <property type="molecule type" value="Genomic_DNA"/>
</dbReference>
<evidence type="ECO:0000313" key="2">
    <source>
        <dbReference type="Proteomes" id="UP001372338"/>
    </source>
</evidence>
<accession>A0AAN9HVU7</accession>
<organism evidence="1 2">
    <name type="scientific">Crotalaria pallida</name>
    <name type="common">Smooth rattlebox</name>
    <name type="synonym">Crotalaria striata</name>
    <dbReference type="NCBI Taxonomy" id="3830"/>
    <lineage>
        <taxon>Eukaryota</taxon>
        <taxon>Viridiplantae</taxon>
        <taxon>Streptophyta</taxon>
        <taxon>Embryophyta</taxon>
        <taxon>Tracheophyta</taxon>
        <taxon>Spermatophyta</taxon>
        <taxon>Magnoliopsida</taxon>
        <taxon>eudicotyledons</taxon>
        <taxon>Gunneridae</taxon>
        <taxon>Pentapetalae</taxon>
        <taxon>rosids</taxon>
        <taxon>fabids</taxon>
        <taxon>Fabales</taxon>
        <taxon>Fabaceae</taxon>
        <taxon>Papilionoideae</taxon>
        <taxon>50 kb inversion clade</taxon>
        <taxon>genistoids sensu lato</taxon>
        <taxon>core genistoids</taxon>
        <taxon>Crotalarieae</taxon>
        <taxon>Crotalaria</taxon>
    </lineage>
</organism>
<name>A0AAN9HVU7_CROPI</name>
<proteinExistence type="predicted"/>
<keyword evidence="2" id="KW-1185">Reference proteome</keyword>
<evidence type="ECO:0000313" key="1">
    <source>
        <dbReference type="EMBL" id="KAK7255907.1"/>
    </source>
</evidence>
<gene>
    <name evidence="1" type="ORF">RIF29_29335</name>
</gene>
<reference evidence="1 2" key="1">
    <citation type="submission" date="2024-01" db="EMBL/GenBank/DDBJ databases">
        <title>The genomes of 5 underutilized Papilionoideae crops provide insights into root nodulation and disease resistanc.</title>
        <authorList>
            <person name="Yuan L."/>
        </authorList>
    </citation>
    <scope>NUCLEOTIDE SEQUENCE [LARGE SCALE GENOMIC DNA]</scope>
    <source>
        <strain evidence="1">ZHUSHIDOU_FW_LH</strain>
        <tissue evidence="1">Leaf</tissue>
    </source>
</reference>
<dbReference type="AlphaFoldDB" id="A0AAN9HVU7"/>